<keyword evidence="3" id="KW-0677">Repeat</keyword>
<evidence type="ECO:0000256" key="1">
    <source>
        <dbReference type="ARBA" id="ARBA00004282"/>
    </source>
</evidence>
<feature type="compositionally biased region" description="Polar residues" evidence="6">
    <location>
        <begin position="1697"/>
        <end position="1709"/>
    </location>
</feature>
<evidence type="ECO:0000256" key="4">
    <source>
        <dbReference type="ARBA" id="ARBA00022949"/>
    </source>
</evidence>
<accession>A0ABD0WLR4</accession>
<keyword evidence="4" id="KW-0965">Cell junction</keyword>
<dbReference type="PANTHER" id="PTHR14167">
    <property type="entry name" value="SH3 DOMAIN-CONTAINING"/>
    <property type="match status" value="1"/>
</dbReference>
<dbReference type="PANTHER" id="PTHR14167:SF56">
    <property type="entry name" value="SORBIN AND SH3 DOMAIN-CONTAINING PROTEIN 2"/>
    <property type="match status" value="1"/>
</dbReference>
<feature type="region of interest" description="Disordered" evidence="6">
    <location>
        <begin position="772"/>
        <end position="825"/>
    </location>
</feature>
<evidence type="ECO:0000256" key="6">
    <source>
        <dbReference type="SAM" id="MobiDB-lite"/>
    </source>
</evidence>
<dbReference type="InterPro" id="IPR001452">
    <property type="entry name" value="SH3_domain"/>
</dbReference>
<feature type="compositionally biased region" description="Basic and acidic residues" evidence="6">
    <location>
        <begin position="309"/>
        <end position="318"/>
    </location>
</feature>
<protein>
    <recommendedName>
        <fullName evidence="11">Sorbin and SH3 domain-containing protein 2</fullName>
    </recommendedName>
</protein>
<dbReference type="GO" id="GO:0070161">
    <property type="term" value="C:anchoring junction"/>
    <property type="evidence" value="ECO:0007669"/>
    <property type="project" value="UniProtKB-SubCell"/>
</dbReference>
<name>A0ABD0WLR4_UMBPY</name>
<feature type="region of interest" description="Disordered" evidence="6">
    <location>
        <begin position="1268"/>
        <end position="1295"/>
    </location>
</feature>
<dbReference type="Pfam" id="PF00018">
    <property type="entry name" value="SH3_1"/>
    <property type="match status" value="2"/>
</dbReference>
<feature type="compositionally biased region" description="Polar residues" evidence="6">
    <location>
        <begin position="11"/>
        <end position="29"/>
    </location>
</feature>
<dbReference type="SUPFAM" id="SSF50044">
    <property type="entry name" value="SH3-domain"/>
    <property type="match status" value="3"/>
</dbReference>
<feature type="domain" description="SH3" evidence="7">
    <location>
        <begin position="1723"/>
        <end position="1782"/>
    </location>
</feature>
<feature type="compositionally biased region" description="Polar residues" evidence="6">
    <location>
        <begin position="1048"/>
        <end position="1059"/>
    </location>
</feature>
<evidence type="ECO:0000256" key="3">
    <source>
        <dbReference type="ARBA" id="ARBA00022737"/>
    </source>
</evidence>
<dbReference type="Pfam" id="PF14604">
    <property type="entry name" value="SH3_9"/>
    <property type="match status" value="1"/>
</dbReference>
<dbReference type="PRINTS" id="PR00452">
    <property type="entry name" value="SH3DOMAIN"/>
</dbReference>
<feature type="region of interest" description="Disordered" evidence="6">
    <location>
        <begin position="410"/>
        <end position="584"/>
    </location>
</feature>
<feature type="compositionally biased region" description="Polar residues" evidence="6">
    <location>
        <begin position="39"/>
        <end position="66"/>
    </location>
</feature>
<feature type="domain" description="SH3" evidence="7">
    <location>
        <begin position="1201"/>
        <end position="1262"/>
    </location>
</feature>
<feature type="domain" description="SoHo" evidence="8">
    <location>
        <begin position="171"/>
        <end position="231"/>
    </location>
</feature>
<proteinExistence type="predicted"/>
<keyword evidence="10" id="KW-1185">Reference proteome</keyword>
<comment type="caution">
    <text evidence="9">The sequence shown here is derived from an EMBL/GenBank/DDBJ whole genome shotgun (WGS) entry which is preliminary data.</text>
</comment>
<feature type="region of interest" description="Disordered" evidence="6">
    <location>
        <begin position="1677"/>
        <end position="1714"/>
    </location>
</feature>
<feature type="compositionally biased region" description="Polar residues" evidence="6">
    <location>
        <begin position="563"/>
        <end position="582"/>
    </location>
</feature>
<evidence type="ECO:0000256" key="5">
    <source>
        <dbReference type="PROSITE-ProRule" id="PRU00192"/>
    </source>
</evidence>
<sequence length="1782" mass="195876">MITDSGGLARKSTSLSVTLSPMKRAQSSPYLCGAEGNGSHPSDSNVPRSYSATESLRNSDVSTSSLAAKGFRSVRPNLQDKRSPTQNHSGVNGNGGIPSSFYAHPQRPFSPFSPMSYPAMPSLSPSLGLVTQARSTELCSPSYPRMSHPPPTSPAHEGYQGVQAAPVKGQRGKEPNYPDIGSVDESGIAITTTVERPKDWYKSMFKQIHVVHKPENDDTDAYQTTPTLRNTVHVVVPANHQGSAPDYQPARSLQEHPPPQCYTYRPMTKSVSDNGSCNIFRNTNSLRSPSPSPLPPTPPPKAPSTQLTDRGRQRDCSPVERGMVDTNQYGPPDRKVDTRKYRAEPRSIFDYEPGKSSVLEQERQSTQPTGSSNPAQLDLDDEPWYTFFAELEFGRPPPKKPLDYIVESSLQHVSTDRPYSSASDFRKRRKSEPATQQTRPASTLTTSQSTSSSLSAPANHQGPASWPAVPSRSSSRSHGHPVWPVEPPRSSSLTNSPSGPTTNAHSPASWPGEPPRSSSLSSSLSSPGRTFQPPHGSPNSRHQRKHVVSSSSGSPSRVKGGDISNTNSTHFSFPGPNQNSSHFPCPSAERVDCVEPPEGSDNSPDACLKNGWQVQLPSQNTEAWSSAEAQPASLKLKSWSCDDFLSEDVLPDSSGGPQVRSESADFLSLVQQEDIGQSNGGSPVKDWPRPRSAHDTPGFLKLYKKMHHINRKDLIGSQRSQVICSVKARILEYESELHKDRLSGWRGHSEDVPQDMVPNRISQFESLIQKSKSMPNLGDGSEATPRGRSEVGDRPQRRFSIESLLDEDPPTRNPPEGKPHYPKINTRPIQNCVPIHIQITGDNHQIYPQRPASQQDAYSDSDYDAVRSDLSDFIQIEGSSFCSESDYDRCSRTSSESPYGSGHRHRQQNGHHLVSNCKGSCPASNTRFTTMLKHERARQLAVQDPDSVQSKLAFLVSPVPFRRKSGSPAQSHRQAGPARGVAPSCCKSSMYEVLDEALRDIYEHIQAKRRRGSLPDNSILHRLLAELLPDIPERSSSLRALCRGSPTPGLQSPEPSYPTQPDGMPSPACYQAEFSTPSHAVRYGHMDNNSVGGEDYDQGQEPSRGHSYADGAHQTLPSRRTTPEVREKHPARAIYDFKAQTAKELTFKKGETLFIIRQVDNNWYEGECCGLVGIFPVAYVEKIPQSQKQLPARPPPPAQVTHIGEAVARYNFSADTNVELSLRKGERVILLRQVDQNWFEGRIPDSTKQGIFPVSYVDVVLNKSLPEKSPVQRYNEPSYSPQNQSAERRHPVGSAKRAHLEAITNDWINLTLGLSPYSTPAPTPPPYPNSCLLADLEALSALVSHPTYPAPGCHTSSPYPDPSLGDVPSRQRNLPPSFREGHFIPITSPKATMYPCSPEPSPSPLPSLTTSGGTSFTSSPSSPMFGSPKYGSVVDLSQNAPNIKPVVGSEQEEQSYVFSDTISPLSTSPKLCSPIQLAVYEPGDCAFHSDHPPQTYRPSYTDPPFKCKDNLEQNQCRFIEKNVPSKEMTQLMEDSAKGQDVDHEDDLCEELVSIIQGGDQSKRDFAFREEGQKPNGMEEFPTLFIEEESADSRKMSPRQNTFTGVCSDAVEQDKADVSQCAPAPIHPTLLTSASPKALSPPVSPCITPPLVGVLDSPLSYNKQYPCPELRSPKVKPARREVAVVGKPPRSPVMSRRSCGSPNRAQSYSPSHRRPAFTQDTLNCGGEPFLVLYNYAPRNEDELELKEGDVVDVMEKCDDGWFVGTSRRNKFFGTFPGNYVKRL</sequence>
<evidence type="ECO:0000313" key="10">
    <source>
        <dbReference type="Proteomes" id="UP001557470"/>
    </source>
</evidence>
<evidence type="ECO:0008006" key="11">
    <source>
        <dbReference type="Google" id="ProtNLM"/>
    </source>
</evidence>
<feature type="region of interest" description="Disordered" evidence="6">
    <location>
        <begin position="1085"/>
        <end position="1128"/>
    </location>
</feature>
<comment type="subcellular location">
    <subcellularLocation>
        <location evidence="1">Cell junction</location>
    </subcellularLocation>
</comment>
<feature type="region of interest" description="Disordered" evidence="6">
    <location>
        <begin position="239"/>
        <end position="381"/>
    </location>
</feature>
<evidence type="ECO:0000313" key="9">
    <source>
        <dbReference type="EMBL" id="KAL0973931.1"/>
    </source>
</evidence>
<feature type="compositionally biased region" description="Basic and acidic residues" evidence="6">
    <location>
        <begin position="332"/>
        <end position="353"/>
    </location>
</feature>
<feature type="compositionally biased region" description="Low complexity" evidence="6">
    <location>
        <begin position="517"/>
        <end position="526"/>
    </location>
</feature>
<dbReference type="EMBL" id="JAGEUA010000006">
    <property type="protein sequence ID" value="KAL0973931.1"/>
    <property type="molecule type" value="Genomic_DNA"/>
</dbReference>
<dbReference type="PROSITE" id="PS50002">
    <property type="entry name" value="SH3"/>
    <property type="match status" value="3"/>
</dbReference>
<reference evidence="9 10" key="1">
    <citation type="submission" date="2024-06" db="EMBL/GenBank/DDBJ databases">
        <authorList>
            <person name="Pan Q."/>
            <person name="Wen M."/>
            <person name="Jouanno E."/>
            <person name="Zahm M."/>
            <person name="Klopp C."/>
            <person name="Cabau C."/>
            <person name="Louis A."/>
            <person name="Berthelot C."/>
            <person name="Parey E."/>
            <person name="Roest Crollius H."/>
            <person name="Montfort J."/>
            <person name="Robinson-Rechavi M."/>
            <person name="Bouchez O."/>
            <person name="Lampietro C."/>
            <person name="Lopez Roques C."/>
            <person name="Donnadieu C."/>
            <person name="Postlethwait J."/>
            <person name="Bobe J."/>
            <person name="Verreycken H."/>
            <person name="Guiguen Y."/>
        </authorList>
    </citation>
    <scope>NUCLEOTIDE SEQUENCE [LARGE SCALE GENOMIC DNA]</scope>
    <source>
        <strain evidence="9">Up_M1</strain>
        <tissue evidence="9">Testis</tissue>
    </source>
</reference>
<dbReference type="SMART" id="SM00459">
    <property type="entry name" value="Sorb"/>
    <property type="match status" value="1"/>
</dbReference>
<evidence type="ECO:0000256" key="2">
    <source>
        <dbReference type="ARBA" id="ARBA00022443"/>
    </source>
</evidence>
<feature type="region of interest" description="Disordered" evidence="6">
    <location>
        <begin position="1"/>
        <end position="99"/>
    </location>
</feature>
<feature type="region of interest" description="Disordered" evidence="6">
    <location>
        <begin position="892"/>
        <end position="918"/>
    </location>
</feature>
<gene>
    <name evidence="9" type="ORF">UPYG_G00213110</name>
</gene>
<evidence type="ECO:0000259" key="7">
    <source>
        <dbReference type="PROSITE" id="PS50002"/>
    </source>
</evidence>
<dbReference type="Gene3D" id="2.30.30.40">
    <property type="entry name" value="SH3 Domains"/>
    <property type="match status" value="3"/>
</dbReference>
<dbReference type="FunFam" id="2.30.30.40:FF:000001">
    <property type="entry name" value="Sorbin and SH3 domain-containing protein 1 isoform 2"/>
    <property type="match status" value="1"/>
</dbReference>
<feature type="domain" description="SH3" evidence="7">
    <location>
        <begin position="1126"/>
        <end position="1185"/>
    </location>
</feature>
<dbReference type="Pfam" id="PF02208">
    <property type="entry name" value="Sorb"/>
    <property type="match status" value="1"/>
</dbReference>
<dbReference type="PROSITE" id="PS50831">
    <property type="entry name" value="SOHO"/>
    <property type="match status" value="1"/>
</dbReference>
<dbReference type="InterPro" id="IPR003127">
    <property type="entry name" value="SoHo_dom"/>
</dbReference>
<feature type="compositionally biased region" description="Low complexity" evidence="6">
    <location>
        <begin position="1406"/>
        <end position="1422"/>
    </location>
</feature>
<feature type="compositionally biased region" description="Polar residues" evidence="6">
    <location>
        <begin position="269"/>
        <end position="280"/>
    </location>
</feature>
<dbReference type="SMART" id="SM00326">
    <property type="entry name" value="SH3"/>
    <property type="match status" value="3"/>
</dbReference>
<feature type="compositionally biased region" description="Polar residues" evidence="6">
    <location>
        <begin position="364"/>
        <end position="375"/>
    </location>
</feature>
<organism evidence="9 10">
    <name type="scientific">Umbra pygmaea</name>
    <name type="common">Eastern mudminnow</name>
    <dbReference type="NCBI Taxonomy" id="75934"/>
    <lineage>
        <taxon>Eukaryota</taxon>
        <taxon>Metazoa</taxon>
        <taxon>Chordata</taxon>
        <taxon>Craniata</taxon>
        <taxon>Vertebrata</taxon>
        <taxon>Euteleostomi</taxon>
        <taxon>Actinopterygii</taxon>
        <taxon>Neopterygii</taxon>
        <taxon>Teleostei</taxon>
        <taxon>Protacanthopterygii</taxon>
        <taxon>Esociformes</taxon>
        <taxon>Umbridae</taxon>
        <taxon>Umbra</taxon>
    </lineage>
</organism>
<dbReference type="Proteomes" id="UP001557470">
    <property type="component" value="Unassembled WGS sequence"/>
</dbReference>
<feature type="compositionally biased region" description="Polar residues" evidence="6">
    <location>
        <begin position="489"/>
        <end position="506"/>
    </location>
</feature>
<dbReference type="PRINTS" id="PR00499">
    <property type="entry name" value="P67PHOX"/>
</dbReference>
<evidence type="ECO:0000259" key="8">
    <source>
        <dbReference type="PROSITE" id="PS50831"/>
    </source>
</evidence>
<feature type="region of interest" description="Disordered" evidence="6">
    <location>
        <begin position="1395"/>
        <end position="1422"/>
    </location>
</feature>
<feature type="region of interest" description="Disordered" evidence="6">
    <location>
        <begin position="1353"/>
        <end position="1373"/>
    </location>
</feature>
<feature type="compositionally biased region" description="Low complexity" evidence="6">
    <location>
        <begin position="548"/>
        <end position="558"/>
    </location>
</feature>
<keyword evidence="2 5" id="KW-0728">SH3 domain</keyword>
<feature type="compositionally biased region" description="Polar residues" evidence="6">
    <location>
        <begin position="1275"/>
        <end position="1285"/>
    </location>
</feature>
<feature type="region of interest" description="Disordered" evidence="6">
    <location>
        <begin position="1040"/>
        <end position="1064"/>
    </location>
</feature>
<feature type="compositionally biased region" description="Polar residues" evidence="6">
    <location>
        <begin position="410"/>
        <end position="423"/>
    </location>
</feature>
<feature type="compositionally biased region" description="Low complexity" evidence="6">
    <location>
        <begin position="442"/>
        <end position="455"/>
    </location>
</feature>
<dbReference type="InterPro" id="IPR036028">
    <property type="entry name" value="SH3-like_dom_sf"/>
</dbReference>
<feature type="compositionally biased region" description="Basic and acidic residues" evidence="6">
    <location>
        <begin position="785"/>
        <end position="800"/>
    </location>
</feature>
<dbReference type="InterPro" id="IPR050384">
    <property type="entry name" value="Endophilin_SH3RF"/>
</dbReference>
<feature type="compositionally biased region" description="Pro residues" evidence="6">
    <location>
        <begin position="290"/>
        <end position="302"/>
    </location>
</feature>